<dbReference type="EMBL" id="NXLQ01000096">
    <property type="protein sequence ID" value="RDU60223.1"/>
    <property type="molecule type" value="Genomic_DNA"/>
</dbReference>
<comment type="caution">
    <text evidence="1">The sequence shown here is derived from an EMBL/GenBank/DDBJ whole genome shotgun (WGS) entry which is preliminary data.</text>
</comment>
<dbReference type="Proteomes" id="UP000256379">
    <property type="component" value="Unassembled WGS sequence"/>
</dbReference>
<protein>
    <submittedName>
        <fullName evidence="1">Uncharacterized protein</fullName>
    </submittedName>
</protein>
<name>A0A3D8I4Z1_9HELI</name>
<feature type="non-terminal residue" evidence="1">
    <location>
        <position position="109"/>
    </location>
</feature>
<evidence type="ECO:0000313" key="1">
    <source>
        <dbReference type="EMBL" id="RDU60223.1"/>
    </source>
</evidence>
<organism evidence="1 2">
    <name type="scientific">Helicobacter didelphidarum</name>
    <dbReference type="NCBI Taxonomy" id="2040648"/>
    <lineage>
        <taxon>Bacteria</taxon>
        <taxon>Pseudomonadati</taxon>
        <taxon>Campylobacterota</taxon>
        <taxon>Epsilonproteobacteria</taxon>
        <taxon>Campylobacterales</taxon>
        <taxon>Helicobacteraceae</taxon>
        <taxon>Helicobacter</taxon>
    </lineage>
</organism>
<sequence>MLENGFYISIHKEKQIVHINCIDSTTLDCKTIHNTILESLRDNESYQDISLQDLYNYEIYVFLDSILLNGSKEIESHPLYFGEIDKEGVFVESKPMYYLQGGEDIDSVI</sequence>
<gene>
    <name evidence="1" type="ORF">CQA53_10990</name>
</gene>
<accession>A0A3D8I4Z1</accession>
<dbReference type="AlphaFoldDB" id="A0A3D8I4Z1"/>
<reference evidence="1 2" key="1">
    <citation type="submission" date="2018-04" db="EMBL/GenBank/DDBJ databases">
        <title>Novel Campyloabacter and Helicobacter Species and Strains.</title>
        <authorList>
            <person name="Mannion A.J."/>
            <person name="Shen Z."/>
            <person name="Fox J.G."/>
        </authorList>
    </citation>
    <scope>NUCLEOTIDE SEQUENCE [LARGE SCALE GENOMIC DNA]</scope>
    <source>
        <strain evidence="1 2">MIT 17-337</strain>
    </source>
</reference>
<keyword evidence="2" id="KW-1185">Reference proteome</keyword>
<proteinExistence type="predicted"/>
<evidence type="ECO:0000313" key="2">
    <source>
        <dbReference type="Proteomes" id="UP000256379"/>
    </source>
</evidence>